<name>A0ABR4EU14_9PEZI</name>
<reference evidence="1 2" key="1">
    <citation type="submission" date="2024-03" db="EMBL/GenBank/DDBJ databases">
        <title>A high-quality draft genome sequence of Diaporthe vaccinii, a causative agent of upright dieback and viscid rot disease in cranberry plants.</title>
        <authorList>
            <person name="Sarrasin M."/>
            <person name="Lang B.F."/>
            <person name="Burger G."/>
        </authorList>
    </citation>
    <scope>NUCLEOTIDE SEQUENCE [LARGE SCALE GENOMIC DNA]</scope>
    <source>
        <strain evidence="1 2">IS7</strain>
    </source>
</reference>
<sequence length="388" mass="43895">MAGKSTDSDPIYLRGAPVVIAGIESQTPMLIKSLPWSFSLFLHTSSNEAFFKLRIPLSLRDKPKTFIYLFIWPQQICSLTKEEFTVPDSIARTSDRFTSRGTACLRFKLDKPAVLVVPKTCSLTPDTESDRQIIAYAQALAGQIELAICIPQDLIPSRLSHILKEEWLGDSWTASLEHTGLDRLYGGSGGSIHADDTELPSYDEVSQVEPPRVSGILGKRRRMSGEGCVEENETHLERICARLLEKQKADLLGRISEESRETKNWVGEQLKNIERQCQGHLDQRIAELEQSYQARFLALDSLLRNLDKACQDQHGKLDKQVEDLEQCIDDRVWVEVNELRTSVYEDFDDLRREHEEFIRDETSNAVGDLKLALSDAEVSFVGGRLEIT</sequence>
<dbReference type="EMBL" id="JBAWTH010000027">
    <property type="protein sequence ID" value="KAL2285937.1"/>
    <property type="molecule type" value="Genomic_DNA"/>
</dbReference>
<gene>
    <name evidence="1" type="ORF">FJTKL_07429</name>
</gene>
<accession>A0ABR4EU14</accession>
<dbReference type="Proteomes" id="UP001600888">
    <property type="component" value="Unassembled WGS sequence"/>
</dbReference>
<comment type="caution">
    <text evidence="1">The sequence shown here is derived from an EMBL/GenBank/DDBJ whole genome shotgun (WGS) entry which is preliminary data.</text>
</comment>
<keyword evidence="2" id="KW-1185">Reference proteome</keyword>
<organism evidence="1 2">
    <name type="scientific">Diaporthe vaccinii</name>
    <dbReference type="NCBI Taxonomy" id="105482"/>
    <lineage>
        <taxon>Eukaryota</taxon>
        <taxon>Fungi</taxon>
        <taxon>Dikarya</taxon>
        <taxon>Ascomycota</taxon>
        <taxon>Pezizomycotina</taxon>
        <taxon>Sordariomycetes</taxon>
        <taxon>Sordariomycetidae</taxon>
        <taxon>Diaporthales</taxon>
        <taxon>Diaporthaceae</taxon>
        <taxon>Diaporthe</taxon>
        <taxon>Diaporthe eres species complex</taxon>
    </lineage>
</organism>
<proteinExistence type="predicted"/>
<evidence type="ECO:0000313" key="1">
    <source>
        <dbReference type="EMBL" id="KAL2285937.1"/>
    </source>
</evidence>
<evidence type="ECO:0000313" key="2">
    <source>
        <dbReference type="Proteomes" id="UP001600888"/>
    </source>
</evidence>
<protein>
    <submittedName>
        <fullName evidence="1">Uncharacterized protein</fullName>
    </submittedName>
</protein>